<dbReference type="SFLD" id="SFLDG01129">
    <property type="entry name" value="C1.5:_HAD__Beta-PGM__Phosphata"/>
    <property type="match status" value="1"/>
</dbReference>
<dbReference type="Gene3D" id="3.40.50.1000">
    <property type="entry name" value="HAD superfamily/HAD-like"/>
    <property type="match status" value="1"/>
</dbReference>
<proteinExistence type="predicted"/>
<gene>
    <name evidence="1" type="ORF">A7U60_g359</name>
</gene>
<dbReference type="Proteomes" id="UP000757232">
    <property type="component" value="Unassembled WGS sequence"/>
</dbReference>
<dbReference type="InterPro" id="IPR036412">
    <property type="entry name" value="HAD-like_sf"/>
</dbReference>
<dbReference type="PANTHER" id="PTHR43611">
    <property type="entry name" value="ALPHA-D-GLUCOSE 1-PHOSPHATE PHOSPHATASE"/>
    <property type="match status" value="1"/>
</dbReference>
<dbReference type="SUPFAM" id="SSF56784">
    <property type="entry name" value="HAD-like"/>
    <property type="match status" value="1"/>
</dbReference>
<dbReference type="NCBIfam" id="TIGR01509">
    <property type="entry name" value="HAD-SF-IA-v3"/>
    <property type="match status" value="1"/>
</dbReference>
<dbReference type="OrthoDB" id="2012566at2759"/>
<evidence type="ECO:0000313" key="2">
    <source>
        <dbReference type="Proteomes" id="UP000757232"/>
    </source>
</evidence>
<name>A0A9Q5I5S9_SANBA</name>
<dbReference type="SFLD" id="SFLDS00003">
    <property type="entry name" value="Haloacid_Dehalogenase"/>
    <property type="match status" value="1"/>
</dbReference>
<dbReference type="PANTHER" id="PTHR43611:SF3">
    <property type="entry name" value="FLAVIN MONONUCLEOTIDE HYDROLASE 1, CHLOROPLATIC"/>
    <property type="match status" value="1"/>
</dbReference>
<dbReference type="EMBL" id="LNZH02000011">
    <property type="protein sequence ID" value="OCB92230.1"/>
    <property type="molecule type" value="Genomic_DNA"/>
</dbReference>
<evidence type="ECO:0000313" key="1">
    <source>
        <dbReference type="EMBL" id="OCB92230.1"/>
    </source>
</evidence>
<comment type="caution">
    <text evidence="1">The sequence shown here is derived from an EMBL/GenBank/DDBJ whole genome shotgun (WGS) entry which is preliminary data.</text>
</comment>
<dbReference type="AlphaFoldDB" id="A0A9Q5I5S9"/>
<accession>A0A9Q5I5S9</accession>
<dbReference type="Pfam" id="PF00702">
    <property type="entry name" value="Hydrolase"/>
    <property type="match status" value="1"/>
</dbReference>
<organism evidence="1 2">
    <name type="scientific">Sanghuangporus baumii</name>
    <name type="common">Phellinus baumii</name>
    <dbReference type="NCBI Taxonomy" id="108892"/>
    <lineage>
        <taxon>Eukaryota</taxon>
        <taxon>Fungi</taxon>
        <taxon>Dikarya</taxon>
        <taxon>Basidiomycota</taxon>
        <taxon>Agaricomycotina</taxon>
        <taxon>Agaricomycetes</taxon>
        <taxon>Hymenochaetales</taxon>
        <taxon>Hymenochaetaceae</taxon>
        <taxon>Sanghuangporus</taxon>
    </lineage>
</organism>
<keyword evidence="2" id="KW-1185">Reference proteome</keyword>
<sequence>MASFVPRYRSVPSLETDYSSPSSSSTSSGASTPASAVFSLSLSPLSTHFDFGDSEPSTSRCENIIFDLGDVLFTWTAETKMRVSPKMLKKILRSATWFEFEKGNLSEQEAYDAAAIEIGVRAFDVRAAFQSARNSLKSNPHLVNLIRELKEQHGLRVFAMSNISAPDFAVLRGKAAPEEWDLFERIFTSSEARERKPNLGFYKYVLEQTGLDPVRTVFIDDKLENILPARSLGMKGIVFDNLENLSRQLRNYVGDPIGRAQAWLKDHAKKMLSVTDTGITIHENFAPLLIYEATGDRSLVEFVEHPRLFNFFIGGPVMTTEEFPFDLDTTSIGLTVCTHVDLETKMSVMDEMLAYVNQDGIIQTYFDPSRPRTDPVVCVNVLTFFYMHGRGSELASTLDWVYQILQHRAYLDGTLYYFGADSFLFFLSRLLSVEPSVHSRFSTLFARRVFERSGADGDSLALAMRVIAGAAVGVRMYVDHERLLKMQEEDGSFPLGWAYKYGGSGILLGNKGWTTALAIQAIKAFEALDTEIF</sequence>
<dbReference type="InterPro" id="IPR023214">
    <property type="entry name" value="HAD_sf"/>
</dbReference>
<dbReference type="InterPro" id="IPR006439">
    <property type="entry name" value="HAD-SF_hydro_IA"/>
</dbReference>
<dbReference type="GO" id="GO:0016791">
    <property type="term" value="F:phosphatase activity"/>
    <property type="evidence" value="ECO:0007669"/>
    <property type="project" value="UniProtKB-ARBA"/>
</dbReference>
<protein>
    <submittedName>
        <fullName evidence="1">HAD-like protein</fullName>
    </submittedName>
</protein>
<reference evidence="1" key="1">
    <citation type="submission" date="2016-06" db="EMBL/GenBank/DDBJ databases">
        <title>Draft Genome sequence of the fungus Inonotus baumii.</title>
        <authorList>
            <person name="Zhu H."/>
            <person name="Lin W."/>
        </authorList>
    </citation>
    <scope>NUCLEOTIDE SEQUENCE</scope>
    <source>
        <strain evidence="1">821</strain>
    </source>
</reference>